<dbReference type="SUPFAM" id="SSF143968">
    <property type="entry name" value="UbiD C-terminal domain-like"/>
    <property type="match status" value="2"/>
</dbReference>
<dbReference type="KEGG" id="pbap:Pla133_50330"/>
<feature type="domain" description="3-octaprenyl-4-hydroxybenzoate carboxy-lyase-like Rift-related" evidence="1">
    <location>
        <begin position="157"/>
        <end position="353"/>
    </location>
</feature>
<evidence type="ECO:0000259" key="2">
    <source>
        <dbReference type="Pfam" id="PF20695"/>
    </source>
</evidence>
<dbReference type="GO" id="GO:0005737">
    <property type="term" value="C:cytoplasm"/>
    <property type="evidence" value="ECO:0007669"/>
    <property type="project" value="TreeGrafter"/>
</dbReference>
<dbReference type="SUPFAM" id="SSF50475">
    <property type="entry name" value="FMN-binding split barrel"/>
    <property type="match status" value="1"/>
</dbReference>
<dbReference type="PANTHER" id="PTHR30108:SF7">
    <property type="entry name" value="3-POLYPRENYL-4-HYDROXYBENZOATE DECARBOXYLASE"/>
    <property type="match status" value="1"/>
</dbReference>
<evidence type="ECO:0000313" key="5">
    <source>
        <dbReference type="Proteomes" id="UP000316921"/>
    </source>
</evidence>
<dbReference type="EMBL" id="CP036287">
    <property type="protein sequence ID" value="QDU69910.1"/>
    <property type="molecule type" value="Genomic_DNA"/>
</dbReference>
<dbReference type="Gene3D" id="3.40.1670.10">
    <property type="entry name" value="UbiD C-terminal domain-like"/>
    <property type="match status" value="1"/>
</dbReference>
<accession>A0A518BSG6</accession>
<evidence type="ECO:0000259" key="3">
    <source>
        <dbReference type="Pfam" id="PF20696"/>
    </source>
</evidence>
<proteinExistence type="predicted"/>
<dbReference type="InterPro" id="IPR049381">
    <property type="entry name" value="UbiD-like_C"/>
</dbReference>
<dbReference type="InterPro" id="IPR002830">
    <property type="entry name" value="UbiD"/>
</dbReference>
<dbReference type="GO" id="GO:0018799">
    <property type="term" value="F:4-hydroxybenzoate decarboxylase activity"/>
    <property type="evidence" value="ECO:0007669"/>
    <property type="project" value="UniProtKB-EC"/>
</dbReference>
<dbReference type="Pfam" id="PF01977">
    <property type="entry name" value="UbiD"/>
    <property type="match status" value="1"/>
</dbReference>
<dbReference type="Pfam" id="PF20696">
    <property type="entry name" value="UbiD_C"/>
    <property type="match status" value="1"/>
</dbReference>
<reference evidence="4 5" key="1">
    <citation type="submission" date="2019-02" db="EMBL/GenBank/DDBJ databases">
        <title>Deep-cultivation of Planctomycetes and their phenomic and genomic characterization uncovers novel biology.</title>
        <authorList>
            <person name="Wiegand S."/>
            <person name="Jogler M."/>
            <person name="Boedeker C."/>
            <person name="Pinto D."/>
            <person name="Vollmers J."/>
            <person name="Rivas-Marin E."/>
            <person name="Kohn T."/>
            <person name="Peeters S.H."/>
            <person name="Heuer A."/>
            <person name="Rast P."/>
            <person name="Oberbeckmann S."/>
            <person name="Bunk B."/>
            <person name="Jeske O."/>
            <person name="Meyerdierks A."/>
            <person name="Storesund J.E."/>
            <person name="Kallscheuer N."/>
            <person name="Luecker S."/>
            <person name="Lage O.M."/>
            <person name="Pohl T."/>
            <person name="Merkel B.J."/>
            <person name="Hornburger P."/>
            <person name="Mueller R.-W."/>
            <person name="Bruemmer F."/>
            <person name="Labrenz M."/>
            <person name="Spormann A.M."/>
            <person name="Op den Camp H."/>
            <person name="Overmann J."/>
            <person name="Amann R."/>
            <person name="Jetten M.S.M."/>
            <person name="Mascher T."/>
            <person name="Medema M.H."/>
            <person name="Devos D.P."/>
            <person name="Kaster A.-K."/>
            <person name="Ovreas L."/>
            <person name="Rohde M."/>
            <person name="Galperin M.Y."/>
            <person name="Jogler C."/>
        </authorList>
    </citation>
    <scope>NUCLEOTIDE SEQUENCE [LARGE SCALE GENOMIC DNA]</scope>
    <source>
        <strain evidence="4 5">Pla133</strain>
    </source>
</reference>
<dbReference type="InterPro" id="IPR048304">
    <property type="entry name" value="UbiD_Rift_dom"/>
</dbReference>
<dbReference type="PANTHER" id="PTHR30108">
    <property type="entry name" value="3-OCTAPRENYL-4-HYDROXYBENZOATE CARBOXY-LYASE-RELATED"/>
    <property type="match status" value="1"/>
</dbReference>
<protein>
    <submittedName>
        <fullName evidence="4">4-hydroxybenzoate decarboxylase subunit C</fullName>
        <ecNumber evidence="4">4.1.1.61</ecNumber>
    </submittedName>
</protein>
<sequence>MWPAVLGTIFASAVIAATLARRSGRGPASNAAHRHRPVTAAPQDLRAFLDTLRENGELVEIQAPVSSDLEAAEIHRRVIAAGGPALLFRCVEGKPFPLVTNLFGTAARVERAFGRRPQELIARLAKLPEELMPPTPARLWAQRGLALDLAKVGLSRRRRGPVTEVVESSPQLERLPALRTWARDGGPFVTLPLVATQHPETGGPNLGMYRVQIFGPDTTGLHMQIGKGGGFHLAEAERLGRPLPVVINVGGPPAAILAAIAPLPENVPELLLGSLVLGRRLKLARNPVADVPLLADAEFAILGEVRPGERHPEGPFGDHYGYYSEVHDYPLVRVKALARRRDPIWPATVVGKPRQEDFYIGDFLQELLSPLFPVVMPAVRDLWSYGETGYHSLSAAVVEERYRRESMASAFRILGEGQLSLTKFLLVTDRPVDLRDFRATLTCILERADFRTDLFLFANLSMDSLDYAGPRVNEGGKGVLLGTGEKIRDLRSEFTGAPAQPVRRVEVFCPGALCVEVPPHVEAPEISERIARDPAFADWPLLVLTDDARRAARSAVNFLWTTFTRFNPSADIRAAGVELVHNHPAMTPPIVIDARMKAWYPEELFCDPDTAALVDRRWSEYFPAGGVEMGDSDRGHLD</sequence>
<dbReference type="Proteomes" id="UP000316921">
    <property type="component" value="Chromosome"/>
</dbReference>
<dbReference type="Pfam" id="PF20695">
    <property type="entry name" value="UbiD_N"/>
    <property type="match status" value="1"/>
</dbReference>
<dbReference type="InterPro" id="IPR049383">
    <property type="entry name" value="UbiD-like_N"/>
</dbReference>
<evidence type="ECO:0000313" key="4">
    <source>
        <dbReference type="EMBL" id="QDU69910.1"/>
    </source>
</evidence>
<keyword evidence="4" id="KW-0456">Lyase</keyword>
<organism evidence="4 5">
    <name type="scientific">Engelhardtia mirabilis</name>
    <dbReference type="NCBI Taxonomy" id="2528011"/>
    <lineage>
        <taxon>Bacteria</taxon>
        <taxon>Pseudomonadati</taxon>
        <taxon>Planctomycetota</taxon>
        <taxon>Planctomycetia</taxon>
        <taxon>Planctomycetia incertae sedis</taxon>
        <taxon>Engelhardtia</taxon>
    </lineage>
</organism>
<feature type="domain" description="3-octaprenyl-4-hydroxybenzoate carboxy-lyase-like N-terminal" evidence="2">
    <location>
        <begin position="49"/>
        <end position="126"/>
    </location>
</feature>
<gene>
    <name evidence="4" type="ORF">Pla133_50330</name>
</gene>
<feature type="domain" description="3-octaprenyl-4-hydroxybenzoate carboxy-lyase-like C-terminal" evidence="3">
    <location>
        <begin position="359"/>
        <end position="479"/>
    </location>
</feature>
<dbReference type="NCBIfam" id="TIGR00148">
    <property type="entry name" value="UbiD family decarboxylase"/>
    <property type="match status" value="1"/>
</dbReference>
<dbReference type="AlphaFoldDB" id="A0A518BSG6"/>
<evidence type="ECO:0000259" key="1">
    <source>
        <dbReference type="Pfam" id="PF01977"/>
    </source>
</evidence>
<dbReference type="EC" id="4.1.1.61" evidence="4"/>
<name>A0A518BSG6_9BACT</name>
<keyword evidence="5" id="KW-1185">Reference proteome</keyword>